<evidence type="ECO:0000256" key="4">
    <source>
        <dbReference type="ARBA" id="ARBA00022692"/>
    </source>
</evidence>
<feature type="transmembrane region" description="Helical" evidence="9">
    <location>
        <begin position="93"/>
        <end position="113"/>
    </location>
</feature>
<keyword evidence="5 9" id="KW-1133">Transmembrane helix</keyword>
<evidence type="ECO:0000256" key="1">
    <source>
        <dbReference type="ARBA" id="ARBA00004141"/>
    </source>
</evidence>
<dbReference type="OrthoDB" id="5962981at2759"/>
<evidence type="ECO:0000313" key="11">
    <source>
        <dbReference type="Proteomes" id="UP001163046"/>
    </source>
</evidence>
<keyword evidence="4 9" id="KW-0812">Transmembrane</keyword>
<dbReference type="GO" id="GO:0005261">
    <property type="term" value="F:monoatomic cation channel activity"/>
    <property type="evidence" value="ECO:0007669"/>
    <property type="project" value="TreeGrafter"/>
</dbReference>
<comment type="caution">
    <text evidence="10">The sequence shown here is derived from an EMBL/GenBank/DDBJ whole genome shotgun (WGS) entry which is preliminary data.</text>
</comment>
<dbReference type="Pfam" id="PF14798">
    <property type="entry name" value="Ca_hom_mod"/>
    <property type="match status" value="1"/>
</dbReference>
<dbReference type="InterPro" id="IPR029569">
    <property type="entry name" value="CALHM"/>
</dbReference>
<dbReference type="Proteomes" id="UP001163046">
    <property type="component" value="Unassembled WGS sequence"/>
</dbReference>
<evidence type="ECO:0000256" key="8">
    <source>
        <dbReference type="ARBA" id="ARBA00023303"/>
    </source>
</evidence>
<organism evidence="10 11">
    <name type="scientific">Desmophyllum pertusum</name>
    <dbReference type="NCBI Taxonomy" id="174260"/>
    <lineage>
        <taxon>Eukaryota</taxon>
        <taxon>Metazoa</taxon>
        <taxon>Cnidaria</taxon>
        <taxon>Anthozoa</taxon>
        <taxon>Hexacorallia</taxon>
        <taxon>Scleractinia</taxon>
        <taxon>Caryophylliina</taxon>
        <taxon>Caryophylliidae</taxon>
        <taxon>Desmophyllum</taxon>
    </lineage>
</organism>
<evidence type="ECO:0000256" key="2">
    <source>
        <dbReference type="ARBA" id="ARBA00008497"/>
    </source>
</evidence>
<evidence type="ECO:0000256" key="3">
    <source>
        <dbReference type="ARBA" id="ARBA00022448"/>
    </source>
</evidence>
<accession>A0A9W9ZS66</accession>
<keyword evidence="6" id="KW-0406">Ion transport</keyword>
<evidence type="ECO:0000256" key="7">
    <source>
        <dbReference type="ARBA" id="ARBA00023136"/>
    </source>
</evidence>
<evidence type="ECO:0000313" key="10">
    <source>
        <dbReference type="EMBL" id="KAJ7386545.1"/>
    </source>
</evidence>
<reference evidence="10" key="1">
    <citation type="submission" date="2023-01" db="EMBL/GenBank/DDBJ databases">
        <title>Genome assembly of the deep-sea coral Lophelia pertusa.</title>
        <authorList>
            <person name="Herrera S."/>
            <person name="Cordes E."/>
        </authorList>
    </citation>
    <scope>NUCLEOTIDE SEQUENCE</scope>
    <source>
        <strain evidence="10">USNM1676648</strain>
        <tissue evidence="10">Polyp</tissue>
    </source>
</reference>
<evidence type="ECO:0000256" key="9">
    <source>
        <dbReference type="SAM" id="Phobius"/>
    </source>
</evidence>
<gene>
    <name evidence="10" type="primary">FAM26F_3</name>
    <name evidence="10" type="ORF">OS493_008681</name>
</gene>
<dbReference type="PANTHER" id="PTHR32261:SF1">
    <property type="entry name" value="CALCIUM HOMEOSTASIS MODULATOR PROTEIN"/>
    <property type="match status" value="1"/>
</dbReference>
<keyword evidence="8" id="KW-0407">Ion channel</keyword>
<keyword evidence="7 9" id="KW-0472">Membrane</keyword>
<protein>
    <submittedName>
        <fullName evidence="10">Cation channel</fullName>
    </submittedName>
</protein>
<name>A0A9W9ZS66_9CNID</name>
<evidence type="ECO:0000256" key="6">
    <source>
        <dbReference type="ARBA" id="ARBA00023065"/>
    </source>
</evidence>
<keyword evidence="3" id="KW-0813">Transport</keyword>
<evidence type="ECO:0000256" key="5">
    <source>
        <dbReference type="ARBA" id="ARBA00022989"/>
    </source>
</evidence>
<dbReference type="EMBL" id="MU825876">
    <property type="protein sequence ID" value="KAJ7386545.1"/>
    <property type="molecule type" value="Genomic_DNA"/>
</dbReference>
<dbReference type="GO" id="GO:1904669">
    <property type="term" value="P:ATP export"/>
    <property type="evidence" value="ECO:0007669"/>
    <property type="project" value="UniProtKB-ARBA"/>
</dbReference>
<keyword evidence="11" id="KW-1185">Reference proteome</keyword>
<dbReference type="AlphaFoldDB" id="A0A9W9ZS66"/>
<sequence length="300" mass="34411">MKVISCVSCQKLLPVRKKIEPEILRTRRINMAEEAPVYPTFSQQISEGVSSIKETLTKAQLPLQHVAISSGVLGLKHFLNRLIFKCPERYHRLYSMLFMFTPALMLFCLALMVSRSFWKMVAGCCRLPIGRRRVVWQRSRRFVYLCILAPLAWLLFALFDTKYYVCAKLGSLEIRLNKTSLLEQPALLTEFESAHAESQIIAFLLLSATVLVATIVISLDRCCTRAETGISNEDEFVHYLAEEEIKLFNSKLEPLAKEQAKEQVEALFEKYKETSSTSEKIRLISKHIEGEFPWATSYEA</sequence>
<proteinExistence type="inferred from homology"/>
<comment type="subcellular location">
    <subcellularLocation>
        <location evidence="1">Membrane</location>
        <topology evidence="1">Multi-pass membrane protein</topology>
    </subcellularLocation>
</comment>
<feature type="transmembrane region" description="Helical" evidence="9">
    <location>
        <begin position="200"/>
        <end position="219"/>
    </location>
</feature>
<dbReference type="GO" id="GO:0005886">
    <property type="term" value="C:plasma membrane"/>
    <property type="evidence" value="ECO:0007669"/>
    <property type="project" value="TreeGrafter"/>
</dbReference>
<feature type="transmembrane region" description="Helical" evidence="9">
    <location>
        <begin position="142"/>
        <end position="159"/>
    </location>
</feature>
<dbReference type="PANTHER" id="PTHR32261">
    <property type="entry name" value="CALCIUM HOMEOSTASIS MODULATOR PROTEIN"/>
    <property type="match status" value="1"/>
</dbReference>
<comment type="similarity">
    <text evidence="2">Belongs to the CALHM family.</text>
</comment>